<dbReference type="Gene3D" id="3.40.50.720">
    <property type="entry name" value="NAD(P)-binding Rossmann-like Domain"/>
    <property type="match status" value="1"/>
</dbReference>
<feature type="domain" description="NAD-dependent epimerase/dehydratase" evidence="5">
    <location>
        <begin position="32"/>
        <end position="280"/>
    </location>
</feature>
<evidence type="ECO:0000313" key="6">
    <source>
        <dbReference type="EMBL" id="ANN78319.1"/>
    </source>
</evidence>
<evidence type="ECO:0000256" key="2">
    <source>
        <dbReference type="ARBA" id="ARBA00022793"/>
    </source>
</evidence>
<accession>A0A193GG99</accession>
<dbReference type="Pfam" id="PF01370">
    <property type="entry name" value="Epimerase"/>
    <property type="match status" value="1"/>
</dbReference>
<dbReference type="AlphaFoldDB" id="A0A193GG99"/>
<dbReference type="PANTHER" id="PTHR43078:SF7">
    <property type="entry name" value="UDP-GLUCURONATE DECARBOXYLASE"/>
    <property type="match status" value="1"/>
</dbReference>
<dbReference type="SUPFAM" id="SSF51735">
    <property type="entry name" value="NAD(P)-binding Rossmann-fold domains"/>
    <property type="match status" value="1"/>
</dbReference>
<dbReference type="GO" id="GO:0070403">
    <property type="term" value="F:NAD+ binding"/>
    <property type="evidence" value="ECO:0007669"/>
    <property type="project" value="InterPro"/>
</dbReference>
<comment type="cofactor">
    <cofactor evidence="1">
        <name>NAD(+)</name>
        <dbReference type="ChEBI" id="CHEBI:57540"/>
    </cofactor>
</comment>
<organism evidence="6 7">
    <name type="scientific">Bordetella flabilis</name>
    <dbReference type="NCBI Taxonomy" id="463014"/>
    <lineage>
        <taxon>Bacteria</taxon>
        <taxon>Pseudomonadati</taxon>
        <taxon>Pseudomonadota</taxon>
        <taxon>Betaproteobacteria</taxon>
        <taxon>Burkholderiales</taxon>
        <taxon>Alcaligenaceae</taxon>
        <taxon>Bordetella</taxon>
    </lineage>
</organism>
<dbReference type="PANTHER" id="PTHR43078">
    <property type="entry name" value="UDP-GLUCURONIC ACID DECARBOXYLASE-RELATED"/>
    <property type="match status" value="1"/>
</dbReference>
<dbReference type="Proteomes" id="UP000091926">
    <property type="component" value="Chromosome"/>
</dbReference>
<keyword evidence="4" id="KW-0456">Lyase</keyword>
<dbReference type="KEGG" id="bfz:BAU07_15465"/>
<dbReference type="RefSeq" id="WP_066659347.1">
    <property type="nucleotide sequence ID" value="NZ_CBCSCL010000021.1"/>
</dbReference>
<dbReference type="InterPro" id="IPR036291">
    <property type="entry name" value="NAD(P)-bd_dom_sf"/>
</dbReference>
<keyword evidence="7" id="KW-1185">Reference proteome</keyword>
<gene>
    <name evidence="6" type="ORF">BAU07_15465</name>
</gene>
<dbReference type="InterPro" id="IPR044516">
    <property type="entry name" value="UXS-like"/>
</dbReference>
<proteinExistence type="predicted"/>
<evidence type="ECO:0000256" key="1">
    <source>
        <dbReference type="ARBA" id="ARBA00001911"/>
    </source>
</evidence>
<dbReference type="InterPro" id="IPR001509">
    <property type="entry name" value="Epimerase_deHydtase"/>
</dbReference>
<evidence type="ECO:0000256" key="3">
    <source>
        <dbReference type="ARBA" id="ARBA00023027"/>
    </source>
</evidence>
<evidence type="ECO:0000313" key="7">
    <source>
        <dbReference type="Proteomes" id="UP000091926"/>
    </source>
</evidence>
<keyword evidence="3" id="KW-0520">NAD</keyword>
<evidence type="ECO:0000259" key="5">
    <source>
        <dbReference type="Pfam" id="PF01370"/>
    </source>
</evidence>
<dbReference type="GO" id="GO:0042732">
    <property type="term" value="P:D-xylose metabolic process"/>
    <property type="evidence" value="ECO:0007669"/>
    <property type="project" value="InterPro"/>
</dbReference>
<keyword evidence="2" id="KW-0210">Decarboxylase</keyword>
<dbReference type="GO" id="GO:0005737">
    <property type="term" value="C:cytoplasm"/>
    <property type="evidence" value="ECO:0007669"/>
    <property type="project" value="TreeGrafter"/>
</dbReference>
<dbReference type="OrthoDB" id="9802815at2"/>
<sequence length="359" mass="39326">MPRPFPHAILTEDVAAVLSRDLPWHKLSGLRIAVTGAGGFLGGYLVRCLLALEAAGKVDQPVRVLCLVRNVDRAQGRMPDIARHRHLEWMQWDLNRIATPDLGPCHYVLHAASQASPRFYGSDPVGTLMPNTVGTAGLLQALQNCTDPRGLLYVSSSEVYGNVHDTQALTEDRYGTLDPATVRACYAESKRLGETLCVAWHRQHGLPTFIVRPFHTYGPGLQPDDGRVFSDFAFNVIQGKNIVMSSDGSAQRAFCYASDAVAGFFTVLLKGSPATPYNVANPQGQLTVKELAHLLVGLYPEKKLEVEYLHQPKDNGTSSYLASTFSRLIPDVGRLAALGWRADIGPAEGFRRMIEVYNA</sequence>
<dbReference type="GO" id="GO:0048040">
    <property type="term" value="F:UDP-glucuronate decarboxylase activity"/>
    <property type="evidence" value="ECO:0007669"/>
    <property type="project" value="TreeGrafter"/>
</dbReference>
<reference evidence="6 7" key="1">
    <citation type="submission" date="2016-06" db="EMBL/GenBank/DDBJ databases">
        <title>Complete genome sequences of Bordetella bronchialis and Bordetella flabilis.</title>
        <authorList>
            <person name="LiPuma J.J."/>
            <person name="Spilker T."/>
        </authorList>
    </citation>
    <scope>NUCLEOTIDE SEQUENCE [LARGE SCALE GENOMIC DNA]</scope>
    <source>
        <strain evidence="6 7">AU10664</strain>
    </source>
</reference>
<evidence type="ECO:0000256" key="4">
    <source>
        <dbReference type="ARBA" id="ARBA00023239"/>
    </source>
</evidence>
<name>A0A193GG99_9BORD</name>
<protein>
    <recommendedName>
        <fullName evidence="5">NAD-dependent epimerase/dehydratase domain-containing protein</fullName>
    </recommendedName>
</protein>
<dbReference type="EMBL" id="CP016172">
    <property type="protein sequence ID" value="ANN78319.1"/>
    <property type="molecule type" value="Genomic_DNA"/>
</dbReference>
<dbReference type="STRING" id="463014.BAU07_15465"/>